<reference evidence="1 2" key="1">
    <citation type="submission" date="2016-09" db="EMBL/GenBank/DDBJ databases">
        <authorList>
            <person name="Capua I."/>
            <person name="De Benedictis P."/>
            <person name="Joannis T."/>
            <person name="Lombin L.H."/>
            <person name="Cattoli G."/>
        </authorList>
    </citation>
    <scope>NUCLEOTIDE SEQUENCE [LARGE SCALE GENOMIC DNA]</scope>
    <source>
        <strain evidence="1 2">ISLP-3</strain>
    </source>
</reference>
<keyword evidence="2" id="KW-1185">Reference proteome</keyword>
<sequence length="131" mass="13930">MTTHTWIEEAQRLVTTTETTSRGIWTLLAVAGQAAMNLALALPLTEAAGVTLLAMDIRQVQGEIEWIYPDLMTQRPPIAVGMVADHEQDAVKALITDLVAAATARGLQIDPALSTALGLGPGHYLGRGSTR</sequence>
<dbReference type="EMBL" id="FMYH01000006">
    <property type="protein sequence ID" value="SDD23577.1"/>
    <property type="molecule type" value="Genomic_DNA"/>
</dbReference>
<gene>
    <name evidence="1" type="ORF">SAMN05216410_3011</name>
</gene>
<dbReference type="AlphaFoldDB" id="A0A1G6T532"/>
<evidence type="ECO:0000313" key="1">
    <source>
        <dbReference type="EMBL" id="SDD23577.1"/>
    </source>
</evidence>
<proteinExistence type="predicted"/>
<accession>A0A1G6T532</accession>
<evidence type="ECO:0000313" key="2">
    <source>
        <dbReference type="Proteomes" id="UP000199039"/>
    </source>
</evidence>
<dbReference type="RefSeq" id="WP_093184553.1">
    <property type="nucleotide sequence ID" value="NZ_FMYH01000006.1"/>
</dbReference>
<dbReference type="Proteomes" id="UP000199039">
    <property type="component" value="Unassembled WGS sequence"/>
</dbReference>
<protein>
    <submittedName>
        <fullName evidence="1">Uncharacterized protein</fullName>
    </submittedName>
</protein>
<dbReference type="STRING" id="1814289.SAMN05216410_3011"/>
<name>A0A1G6T532_9MICO</name>
<organism evidence="1 2">
    <name type="scientific">Sanguibacter gelidistatuariae</name>
    <dbReference type="NCBI Taxonomy" id="1814289"/>
    <lineage>
        <taxon>Bacteria</taxon>
        <taxon>Bacillati</taxon>
        <taxon>Actinomycetota</taxon>
        <taxon>Actinomycetes</taxon>
        <taxon>Micrococcales</taxon>
        <taxon>Sanguibacteraceae</taxon>
        <taxon>Sanguibacter</taxon>
    </lineage>
</organism>